<dbReference type="InterPro" id="IPR011711">
    <property type="entry name" value="GntR_C"/>
</dbReference>
<evidence type="ECO:0000313" key="6">
    <source>
        <dbReference type="Proteomes" id="UP001500618"/>
    </source>
</evidence>
<gene>
    <name evidence="5" type="ORF">GCM10009765_80350</name>
</gene>
<dbReference type="Gene3D" id="1.20.120.530">
    <property type="entry name" value="GntR ligand-binding domain-like"/>
    <property type="match status" value="1"/>
</dbReference>
<dbReference type="PROSITE" id="PS50949">
    <property type="entry name" value="HTH_GNTR"/>
    <property type="match status" value="1"/>
</dbReference>
<evidence type="ECO:0000313" key="5">
    <source>
        <dbReference type="EMBL" id="GAA1719992.1"/>
    </source>
</evidence>
<dbReference type="SMART" id="SM00895">
    <property type="entry name" value="FCD"/>
    <property type="match status" value="1"/>
</dbReference>
<keyword evidence="6" id="KW-1185">Reference proteome</keyword>
<comment type="caution">
    <text evidence="5">The sequence shown here is derived from an EMBL/GenBank/DDBJ whole genome shotgun (WGS) entry which is preliminary data.</text>
</comment>
<feature type="domain" description="HTH gntR-type" evidence="4">
    <location>
        <begin position="7"/>
        <end position="74"/>
    </location>
</feature>
<dbReference type="InterPro" id="IPR036388">
    <property type="entry name" value="WH-like_DNA-bd_sf"/>
</dbReference>
<keyword evidence="2" id="KW-0238">DNA-binding</keyword>
<dbReference type="SUPFAM" id="SSF48008">
    <property type="entry name" value="GntR ligand-binding domain-like"/>
    <property type="match status" value="1"/>
</dbReference>
<protein>
    <submittedName>
        <fullName evidence="5">FadR/GntR family transcriptional regulator</fullName>
    </submittedName>
</protein>
<keyword evidence="3" id="KW-0804">Transcription</keyword>
<organism evidence="5 6">
    <name type="scientific">Fodinicola feengrottensis</name>
    <dbReference type="NCBI Taxonomy" id="435914"/>
    <lineage>
        <taxon>Bacteria</taxon>
        <taxon>Bacillati</taxon>
        <taxon>Actinomycetota</taxon>
        <taxon>Actinomycetes</taxon>
        <taxon>Mycobacteriales</taxon>
        <taxon>Fodinicola</taxon>
    </lineage>
</organism>
<proteinExistence type="predicted"/>
<keyword evidence="1" id="KW-0805">Transcription regulation</keyword>
<dbReference type="Gene3D" id="1.10.10.10">
    <property type="entry name" value="Winged helix-like DNA-binding domain superfamily/Winged helix DNA-binding domain"/>
    <property type="match status" value="1"/>
</dbReference>
<dbReference type="Pfam" id="PF00392">
    <property type="entry name" value="GntR"/>
    <property type="match status" value="1"/>
</dbReference>
<dbReference type="RefSeq" id="WP_163573811.1">
    <property type="nucleotide sequence ID" value="NZ_WOTO01000100.1"/>
</dbReference>
<dbReference type="EMBL" id="BAAANY010000044">
    <property type="protein sequence ID" value="GAA1719992.1"/>
    <property type="molecule type" value="Genomic_DNA"/>
</dbReference>
<name>A0ABN2J884_9ACTN</name>
<dbReference type="Pfam" id="PF07729">
    <property type="entry name" value="FCD"/>
    <property type="match status" value="1"/>
</dbReference>
<dbReference type="InterPro" id="IPR000524">
    <property type="entry name" value="Tscrpt_reg_HTH_GntR"/>
</dbReference>
<dbReference type="CDD" id="cd07377">
    <property type="entry name" value="WHTH_GntR"/>
    <property type="match status" value="1"/>
</dbReference>
<evidence type="ECO:0000259" key="4">
    <source>
        <dbReference type="PROSITE" id="PS50949"/>
    </source>
</evidence>
<reference evidence="5 6" key="1">
    <citation type="journal article" date="2019" name="Int. J. Syst. Evol. Microbiol.">
        <title>The Global Catalogue of Microorganisms (GCM) 10K type strain sequencing project: providing services to taxonomists for standard genome sequencing and annotation.</title>
        <authorList>
            <consortium name="The Broad Institute Genomics Platform"/>
            <consortium name="The Broad Institute Genome Sequencing Center for Infectious Disease"/>
            <person name="Wu L."/>
            <person name="Ma J."/>
        </authorList>
    </citation>
    <scope>NUCLEOTIDE SEQUENCE [LARGE SCALE GENOMIC DNA]</scope>
    <source>
        <strain evidence="5 6">JCM 14718</strain>
    </source>
</reference>
<accession>A0ABN2J884</accession>
<dbReference type="SUPFAM" id="SSF46785">
    <property type="entry name" value="Winged helix' DNA-binding domain"/>
    <property type="match status" value="1"/>
</dbReference>
<dbReference type="PANTHER" id="PTHR43537:SF44">
    <property type="entry name" value="GNTR FAMILY REGULATORY PROTEIN"/>
    <property type="match status" value="1"/>
</dbReference>
<sequence length="229" mass="24531">MAPYSTRGVHGQTVETIARRIVGGSVPPGTIIDTAALQQELDVSLTVLREAMRVLSAKGLVDARPKRGTFVRPRSDWNLLDGDVLHWQAPVVSDQFLAELGEVRAALEPSCAQLAASRRTDEDLAALDAALEAMTAAGQDPDLAVAADLSYHRALFVASHNDLMLRLEMVLQAGLARRDQMVHSGPAADPVPVHRAVVEAIRDADPDRAQTAMRHLLDVAAQDAAAARS</sequence>
<evidence type="ECO:0000256" key="3">
    <source>
        <dbReference type="ARBA" id="ARBA00023163"/>
    </source>
</evidence>
<dbReference type="SMART" id="SM00345">
    <property type="entry name" value="HTH_GNTR"/>
    <property type="match status" value="1"/>
</dbReference>
<dbReference type="InterPro" id="IPR036390">
    <property type="entry name" value="WH_DNA-bd_sf"/>
</dbReference>
<evidence type="ECO:0000256" key="2">
    <source>
        <dbReference type="ARBA" id="ARBA00023125"/>
    </source>
</evidence>
<evidence type="ECO:0000256" key="1">
    <source>
        <dbReference type="ARBA" id="ARBA00023015"/>
    </source>
</evidence>
<dbReference type="Proteomes" id="UP001500618">
    <property type="component" value="Unassembled WGS sequence"/>
</dbReference>
<dbReference type="PANTHER" id="PTHR43537">
    <property type="entry name" value="TRANSCRIPTIONAL REGULATOR, GNTR FAMILY"/>
    <property type="match status" value="1"/>
</dbReference>
<dbReference type="InterPro" id="IPR008920">
    <property type="entry name" value="TF_FadR/GntR_C"/>
</dbReference>